<gene>
    <name evidence="4" type="ORF">NKG59_17265</name>
</gene>
<protein>
    <submittedName>
        <fullName evidence="4">Type 1 fimbrial protein</fullName>
    </submittedName>
</protein>
<dbReference type="InterPro" id="IPR000259">
    <property type="entry name" value="Adhesion_dom_fimbrial"/>
</dbReference>
<dbReference type="PANTHER" id="PTHR33420">
    <property type="entry name" value="FIMBRIAL SUBUNIT ELFA-RELATED"/>
    <property type="match status" value="1"/>
</dbReference>
<dbReference type="EMBL" id="JAMYWC010000005">
    <property type="protein sequence ID" value="MCP1174117.1"/>
    <property type="molecule type" value="Genomic_DNA"/>
</dbReference>
<dbReference type="InterPro" id="IPR008966">
    <property type="entry name" value="Adhesion_dom_sf"/>
</dbReference>
<dbReference type="Proteomes" id="UP001162793">
    <property type="component" value="Unassembled WGS sequence"/>
</dbReference>
<dbReference type="RefSeq" id="WP_253539267.1">
    <property type="nucleotide sequence ID" value="NZ_JAMYWC010000005.1"/>
</dbReference>
<feature type="domain" description="Fimbrial-type adhesion" evidence="3">
    <location>
        <begin position="170"/>
        <end position="310"/>
    </location>
</feature>
<feature type="signal peptide" evidence="2">
    <location>
        <begin position="1"/>
        <end position="30"/>
    </location>
</feature>
<keyword evidence="1 2" id="KW-0732">Signal</keyword>
<reference evidence="5" key="1">
    <citation type="journal article" date="2023" name="Front. Microbiol.">
        <title>Ralstonia chuxiongensis sp. nov., Ralstonia mojiangensis sp. nov., and Ralstonia soli sp. nov., isolated from tobacco fields, are three novel species in the family Burkholderiaceae.</title>
        <authorList>
            <person name="Lu C.H."/>
            <person name="Zhang Y.Y."/>
            <person name="Jiang N."/>
            <person name="Chen W."/>
            <person name="Shao X."/>
            <person name="Zhao Z.M."/>
            <person name="Lu W.L."/>
            <person name="Hu X."/>
            <person name="Xi Y.X."/>
            <person name="Zou S.Y."/>
            <person name="Wei Q.J."/>
            <person name="Lin Z.L."/>
            <person name="Gong L."/>
            <person name="Gai X.T."/>
            <person name="Zhang L.Q."/>
            <person name="Li J.Y."/>
            <person name="Jin Y."/>
            <person name="Xia Z.Y."/>
        </authorList>
    </citation>
    <scope>NUCLEOTIDE SEQUENCE [LARGE SCALE GENOMIC DNA]</scope>
    <source>
        <strain evidence="5">21YRMH01-3</strain>
    </source>
</reference>
<dbReference type="SUPFAM" id="SSF49401">
    <property type="entry name" value="Bacterial adhesins"/>
    <property type="match status" value="1"/>
</dbReference>
<sequence>MKRLSKRRTQMLRATAFAILGLAMMSRAEAVDLVAFSGSYALPGGMAEGTVVARRFYTPTQLCGEVHCELYSFHMLSAGGREILTGSEVGTKLIGLSMRVLVNGKPQEVFTSSSPSIKFSSPMEVQLFRNDGDVTTSTTSRKIHFTLYMRAMSKPNDTVIAQFLINDATLTRIEGTCSVPSQTVELPPTVGRRLEGIGSTAGVRDFNIKVNGCPKGYNRVGYTLEPMGGVADAPGVLPLGTDSTAKGVKIRLTGRDGLAAKFGTSIKVDDYDKATGGSYMIPMQASYIQTDAAVTPGTVKGAISLRLDYQ</sequence>
<accession>A0AA41WX79</accession>
<evidence type="ECO:0000256" key="1">
    <source>
        <dbReference type="ARBA" id="ARBA00022729"/>
    </source>
</evidence>
<dbReference type="GO" id="GO:0043709">
    <property type="term" value="P:cell adhesion involved in single-species biofilm formation"/>
    <property type="evidence" value="ECO:0007669"/>
    <property type="project" value="TreeGrafter"/>
</dbReference>
<proteinExistence type="predicted"/>
<dbReference type="AlphaFoldDB" id="A0AA41WX79"/>
<evidence type="ECO:0000313" key="4">
    <source>
        <dbReference type="EMBL" id="MCP1174117.1"/>
    </source>
</evidence>
<dbReference type="Pfam" id="PF00419">
    <property type="entry name" value="Fimbrial"/>
    <property type="match status" value="1"/>
</dbReference>
<evidence type="ECO:0000313" key="5">
    <source>
        <dbReference type="Proteomes" id="UP001162793"/>
    </source>
</evidence>
<feature type="chain" id="PRO_5041207424" evidence="2">
    <location>
        <begin position="31"/>
        <end position="310"/>
    </location>
</feature>
<dbReference type="InterPro" id="IPR050263">
    <property type="entry name" value="Bact_Fimbrial_Adh_Pro"/>
</dbReference>
<dbReference type="PANTHER" id="PTHR33420:SF3">
    <property type="entry name" value="FIMBRIAL SUBUNIT ELFA"/>
    <property type="match status" value="1"/>
</dbReference>
<dbReference type="Gene3D" id="2.60.40.1090">
    <property type="entry name" value="Fimbrial-type adhesion domain"/>
    <property type="match status" value="1"/>
</dbReference>
<evidence type="ECO:0000259" key="3">
    <source>
        <dbReference type="Pfam" id="PF00419"/>
    </source>
</evidence>
<organism evidence="4 5">
    <name type="scientific">Ralstonia chuxiongensis</name>
    <dbReference type="NCBI Taxonomy" id="2957504"/>
    <lineage>
        <taxon>Bacteria</taxon>
        <taxon>Pseudomonadati</taxon>
        <taxon>Pseudomonadota</taxon>
        <taxon>Betaproteobacteria</taxon>
        <taxon>Burkholderiales</taxon>
        <taxon>Burkholderiaceae</taxon>
        <taxon>Ralstonia</taxon>
    </lineage>
</organism>
<dbReference type="GO" id="GO:0009289">
    <property type="term" value="C:pilus"/>
    <property type="evidence" value="ECO:0007669"/>
    <property type="project" value="InterPro"/>
</dbReference>
<comment type="caution">
    <text evidence="4">The sequence shown here is derived from an EMBL/GenBank/DDBJ whole genome shotgun (WGS) entry which is preliminary data.</text>
</comment>
<evidence type="ECO:0000256" key="2">
    <source>
        <dbReference type="SAM" id="SignalP"/>
    </source>
</evidence>
<keyword evidence="5" id="KW-1185">Reference proteome</keyword>
<name>A0AA41WX79_9RALS</name>
<dbReference type="InterPro" id="IPR036937">
    <property type="entry name" value="Adhesion_dom_fimbrial_sf"/>
</dbReference>